<evidence type="ECO:0000256" key="3">
    <source>
        <dbReference type="ARBA" id="ARBA00023015"/>
    </source>
</evidence>
<feature type="region of interest" description="Disordered" evidence="7">
    <location>
        <begin position="256"/>
        <end position="277"/>
    </location>
</feature>
<dbReference type="InterPro" id="IPR001789">
    <property type="entry name" value="Sig_transdc_resp-reg_receiver"/>
</dbReference>
<evidence type="ECO:0000256" key="4">
    <source>
        <dbReference type="ARBA" id="ARBA00023163"/>
    </source>
</evidence>
<evidence type="ECO:0000256" key="1">
    <source>
        <dbReference type="ARBA" id="ARBA00004123"/>
    </source>
</evidence>
<dbReference type="Pfam" id="PF00072">
    <property type="entry name" value="Response_reg"/>
    <property type="match status" value="1"/>
</dbReference>
<dbReference type="GO" id="GO:0003677">
    <property type="term" value="F:DNA binding"/>
    <property type="evidence" value="ECO:0007669"/>
    <property type="project" value="InterPro"/>
</dbReference>
<dbReference type="PANTHER" id="PTHR43874">
    <property type="entry name" value="TWO-COMPONENT RESPONSE REGULATOR"/>
    <property type="match status" value="1"/>
</dbReference>
<dbReference type="Proteomes" id="UP000053144">
    <property type="component" value="Chromosome 8"/>
</dbReference>
<dbReference type="GO" id="GO:0000160">
    <property type="term" value="P:phosphorelay signal transduction system"/>
    <property type="evidence" value="ECO:0007669"/>
    <property type="project" value="UniProtKB-KW"/>
</dbReference>
<keyword evidence="4" id="KW-0804">Transcription</keyword>
<feature type="compositionally biased region" description="Polar residues" evidence="7">
    <location>
        <begin position="667"/>
        <end position="676"/>
    </location>
</feature>
<evidence type="ECO:0000256" key="7">
    <source>
        <dbReference type="SAM" id="MobiDB-lite"/>
    </source>
</evidence>
<protein>
    <recommendedName>
        <fullName evidence="8">Response regulatory domain-containing protein</fullName>
    </recommendedName>
</protein>
<feature type="region of interest" description="Disordered" evidence="7">
    <location>
        <begin position="663"/>
        <end position="684"/>
    </location>
</feature>
<evidence type="ECO:0000256" key="2">
    <source>
        <dbReference type="ARBA" id="ARBA00023012"/>
    </source>
</evidence>
<dbReference type="Gene3D" id="1.10.10.60">
    <property type="entry name" value="Homeodomain-like"/>
    <property type="match status" value="1"/>
</dbReference>
<keyword evidence="5" id="KW-0539">Nucleus</keyword>
<evidence type="ECO:0000313" key="10">
    <source>
        <dbReference type="Proteomes" id="UP000053144"/>
    </source>
</evidence>
<dbReference type="Gene3D" id="3.40.50.2300">
    <property type="match status" value="1"/>
</dbReference>
<keyword evidence="3" id="KW-0805">Transcription regulation</keyword>
<dbReference type="Gramene" id="KOM51293">
    <property type="protein sequence ID" value="KOM51293"/>
    <property type="gene ID" value="LR48_Vigan08g212000"/>
</dbReference>
<dbReference type="InterPro" id="IPR045279">
    <property type="entry name" value="ARR-like"/>
</dbReference>
<dbReference type="SUPFAM" id="SSF46689">
    <property type="entry name" value="Homeodomain-like"/>
    <property type="match status" value="1"/>
</dbReference>
<evidence type="ECO:0000259" key="8">
    <source>
        <dbReference type="PROSITE" id="PS50110"/>
    </source>
</evidence>
<organism evidence="9 10">
    <name type="scientific">Phaseolus angularis</name>
    <name type="common">Azuki bean</name>
    <name type="synonym">Vigna angularis</name>
    <dbReference type="NCBI Taxonomy" id="3914"/>
    <lineage>
        <taxon>Eukaryota</taxon>
        <taxon>Viridiplantae</taxon>
        <taxon>Streptophyta</taxon>
        <taxon>Embryophyta</taxon>
        <taxon>Tracheophyta</taxon>
        <taxon>Spermatophyta</taxon>
        <taxon>Magnoliopsida</taxon>
        <taxon>eudicotyledons</taxon>
        <taxon>Gunneridae</taxon>
        <taxon>Pentapetalae</taxon>
        <taxon>rosids</taxon>
        <taxon>fabids</taxon>
        <taxon>Fabales</taxon>
        <taxon>Fabaceae</taxon>
        <taxon>Papilionoideae</taxon>
        <taxon>50 kb inversion clade</taxon>
        <taxon>NPAAA clade</taxon>
        <taxon>indigoferoid/millettioid clade</taxon>
        <taxon>Phaseoleae</taxon>
        <taxon>Vigna</taxon>
    </lineage>
</organism>
<accession>A0A0L9V8G5</accession>
<evidence type="ECO:0000256" key="6">
    <source>
        <dbReference type="PROSITE-ProRule" id="PRU00169"/>
    </source>
</evidence>
<dbReference type="SMART" id="SM00448">
    <property type="entry name" value="REC"/>
    <property type="match status" value="1"/>
</dbReference>
<evidence type="ECO:0000313" key="9">
    <source>
        <dbReference type="EMBL" id="KOM51293.1"/>
    </source>
</evidence>
<feature type="domain" description="Response regulatory" evidence="8">
    <location>
        <begin position="23"/>
        <end position="139"/>
    </location>
</feature>
<evidence type="ECO:0000256" key="5">
    <source>
        <dbReference type="ARBA" id="ARBA00023242"/>
    </source>
</evidence>
<reference evidence="10" key="1">
    <citation type="journal article" date="2015" name="Proc. Natl. Acad. Sci. U.S.A.">
        <title>Genome sequencing of adzuki bean (Vigna angularis) provides insight into high starch and low fat accumulation and domestication.</title>
        <authorList>
            <person name="Yang K."/>
            <person name="Tian Z."/>
            <person name="Chen C."/>
            <person name="Luo L."/>
            <person name="Zhao B."/>
            <person name="Wang Z."/>
            <person name="Yu L."/>
            <person name="Li Y."/>
            <person name="Sun Y."/>
            <person name="Li W."/>
            <person name="Chen Y."/>
            <person name="Li Y."/>
            <person name="Zhang Y."/>
            <person name="Ai D."/>
            <person name="Zhao J."/>
            <person name="Shang C."/>
            <person name="Ma Y."/>
            <person name="Wu B."/>
            <person name="Wang M."/>
            <person name="Gao L."/>
            <person name="Sun D."/>
            <person name="Zhang P."/>
            <person name="Guo F."/>
            <person name="Wang W."/>
            <person name="Li Y."/>
            <person name="Wang J."/>
            <person name="Varshney R.K."/>
            <person name="Wang J."/>
            <person name="Ling H.Q."/>
            <person name="Wan P."/>
        </authorList>
    </citation>
    <scope>NUCLEOTIDE SEQUENCE</scope>
    <source>
        <strain evidence="10">cv. Jingnong 6</strain>
    </source>
</reference>
<dbReference type="InterPro" id="IPR011006">
    <property type="entry name" value="CheY-like_superfamily"/>
</dbReference>
<dbReference type="NCBIfam" id="TIGR01557">
    <property type="entry name" value="myb_SHAQKYF"/>
    <property type="match status" value="1"/>
</dbReference>
<dbReference type="InterPro" id="IPR009057">
    <property type="entry name" value="Homeodomain-like_sf"/>
</dbReference>
<dbReference type="PANTHER" id="PTHR43874:SF206">
    <property type="entry name" value="RESPONSE REGULATOR RECEIVER DOMAIN PROTEIN"/>
    <property type="match status" value="1"/>
</dbReference>
<keyword evidence="2" id="KW-0902">Two-component regulatory system</keyword>
<name>A0A0L9V8G5_PHAAN</name>
<proteinExistence type="predicted"/>
<dbReference type="GO" id="GO:0009736">
    <property type="term" value="P:cytokinin-activated signaling pathway"/>
    <property type="evidence" value="ECO:0007669"/>
    <property type="project" value="InterPro"/>
</dbReference>
<comment type="subcellular location">
    <subcellularLocation>
        <location evidence="1">Nucleus</location>
    </subcellularLocation>
</comment>
<dbReference type="AlphaFoldDB" id="A0A0L9V8G5"/>
<sequence length="684" mass="76819">MAKFGSPTTHIEDTVPQVPSALTIVAIDTNLTVLEFIKNTCNQDGIRVLACSEYQSAVIALRERKQHIDLILTEVDMPIMNGYEFLEFIKKEQVNVPLIMMSSDDSMSSRVRAIKHGACDYWIKPLHEFHLKNKLTRVFQKKCMIADKLQKDSGCLKDDDKRRGRSDNSELASCMVHWSNSNFEEADVVDESCNPPPTKKPRVVWDEKLNASFINAVNILGIENATPKKILEIMKEPGLERSHVASHLQKYRNSLRKEQKKNMSCDPETQIQQQQPQQNDMFFISGRQIEQQHSQQKQNDMPLVSGRQIEQPQSEQNDMSWNTEPRMSAVERVHLQPCSATTMTGNMVEEALANIQLADSFHAEETLAHDLPLASFPNFASNQNFQLGTLDDASLWKLFCPSDAEIVDDLIMQMINNMDVQQQNDMSFNSGRQIQQPQQNDMSLVSGRQIEQQQSHQNDMSLPRTSALQPFSATAMTIFHPGFTGNMEEEALAYGHPLAAFPNVVIPENFSEEQSNPNRQLANNFIAEQVLAHDLPLATFPNIASNQNSQLGTLDDASLYGSLYPFDTPLFDNPTMLQTDNMQQSMHHNQMYPMNFEPSSTIISGNPAFASQNYNFGMNMGHGSQSIQDGSSIGEGILDQYSTIDSIYHPQFQNAGLPSGAARRFVASNSSSQNPSVDDKSSQK</sequence>
<comment type="caution">
    <text evidence="6">Lacks conserved residue(s) required for the propagation of feature annotation.</text>
</comment>
<dbReference type="SUPFAM" id="SSF52172">
    <property type="entry name" value="CheY-like"/>
    <property type="match status" value="1"/>
</dbReference>
<dbReference type="PROSITE" id="PS50110">
    <property type="entry name" value="RESPONSE_REGULATORY"/>
    <property type="match status" value="1"/>
</dbReference>
<dbReference type="FunFam" id="1.10.10.60:FF:000007">
    <property type="entry name" value="Two-component response regulator"/>
    <property type="match status" value="1"/>
</dbReference>
<dbReference type="GO" id="GO:0005634">
    <property type="term" value="C:nucleus"/>
    <property type="evidence" value="ECO:0007669"/>
    <property type="project" value="UniProtKB-SubCell"/>
</dbReference>
<dbReference type="InterPro" id="IPR006447">
    <property type="entry name" value="Myb_dom_plants"/>
</dbReference>
<gene>
    <name evidence="9" type="ORF">LR48_Vigan08g212000</name>
</gene>
<dbReference type="EMBL" id="CM003378">
    <property type="protein sequence ID" value="KOM51293.1"/>
    <property type="molecule type" value="Genomic_DNA"/>
</dbReference>